<dbReference type="AlphaFoldDB" id="A0AAD7D9I8"/>
<sequence>MSSYTHTPEALRACALASKVLTPPAQRHIFHKITDLGEEAYISPQRLRDILTVSPYLAHHIRRVTICLDSESTAEIPSLGLTRGANVRATAQIIGLASVHRVRLMIASGDTAMLGSLFGACTPALKEVEFHLIDAVEELGDAFWKRGYQPKNARTTLACLRLRLGEHGAVVVESRLPARRLAALRRLLRDIGGLKKGFDPTRFSALTYLSVRTSMDYLDFPATMRGMDSHNAIREIVFSDTGYFSTNELEGMEIHLQAFDTAFTTLSLPALERVEMRMWSDRVPNLSTKIREWLPQLLARGVFLGITT</sequence>
<reference evidence="1" key="1">
    <citation type="submission" date="2023-03" db="EMBL/GenBank/DDBJ databases">
        <title>Massive genome expansion in bonnet fungi (Mycena s.s.) driven by repeated elements and novel gene families across ecological guilds.</title>
        <authorList>
            <consortium name="Lawrence Berkeley National Laboratory"/>
            <person name="Harder C.B."/>
            <person name="Miyauchi S."/>
            <person name="Viragh M."/>
            <person name="Kuo A."/>
            <person name="Thoen E."/>
            <person name="Andreopoulos B."/>
            <person name="Lu D."/>
            <person name="Skrede I."/>
            <person name="Drula E."/>
            <person name="Henrissat B."/>
            <person name="Morin E."/>
            <person name="Kohler A."/>
            <person name="Barry K."/>
            <person name="LaButti K."/>
            <person name="Morin E."/>
            <person name="Salamov A."/>
            <person name="Lipzen A."/>
            <person name="Mereny Z."/>
            <person name="Hegedus B."/>
            <person name="Baldrian P."/>
            <person name="Stursova M."/>
            <person name="Weitz H."/>
            <person name="Taylor A."/>
            <person name="Grigoriev I.V."/>
            <person name="Nagy L.G."/>
            <person name="Martin F."/>
            <person name="Kauserud H."/>
        </authorList>
    </citation>
    <scope>NUCLEOTIDE SEQUENCE</scope>
    <source>
        <strain evidence="1">CBHHK067</strain>
    </source>
</reference>
<keyword evidence="2" id="KW-1185">Reference proteome</keyword>
<evidence type="ECO:0000313" key="2">
    <source>
        <dbReference type="Proteomes" id="UP001221757"/>
    </source>
</evidence>
<evidence type="ECO:0000313" key="1">
    <source>
        <dbReference type="EMBL" id="KAJ7685990.1"/>
    </source>
</evidence>
<name>A0AAD7D9I8_MYCRO</name>
<gene>
    <name evidence="1" type="ORF">B0H17DRAFT_1204539</name>
</gene>
<dbReference type="EMBL" id="JARKIE010000100">
    <property type="protein sequence ID" value="KAJ7685990.1"/>
    <property type="molecule type" value="Genomic_DNA"/>
</dbReference>
<dbReference type="Proteomes" id="UP001221757">
    <property type="component" value="Unassembled WGS sequence"/>
</dbReference>
<organism evidence="1 2">
    <name type="scientific">Mycena rosella</name>
    <name type="common">Pink bonnet</name>
    <name type="synonym">Agaricus rosellus</name>
    <dbReference type="NCBI Taxonomy" id="1033263"/>
    <lineage>
        <taxon>Eukaryota</taxon>
        <taxon>Fungi</taxon>
        <taxon>Dikarya</taxon>
        <taxon>Basidiomycota</taxon>
        <taxon>Agaricomycotina</taxon>
        <taxon>Agaricomycetes</taxon>
        <taxon>Agaricomycetidae</taxon>
        <taxon>Agaricales</taxon>
        <taxon>Marasmiineae</taxon>
        <taxon>Mycenaceae</taxon>
        <taxon>Mycena</taxon>
    </lineage>
</organism>
<protein>
    <submittedName>
        <fullName evidence="1">Uncharacterized protein</fullName>
    </submittedName>
</protein>
<proteinExistence type="predicted"/>
<comment type="caution">
    <text evidence="1">The sequence shown here is derived from an EMBL/GenBank/DDBJ whole genome shotgun (WGS) entry which is preliminary data.</text>
</comment>
<accession>A0AAD7D9I8</accession>